<evidence type="ECO:0000256" key="1">
    <source>
        <dbReference type="SAM" id="SignalP"/>
    </source>
</evidence>
<reference evidence="2" key="1">
    <citation type="journal article" date="2009" name="Nature">
        <title>The Schistosoma japonicum genome reveals features of host-parasite interplay.</title>
        <authorList>
            <person name="Liu F."/>
            <person name="Zhou Y."/>
            <person name="Wang Z.Q."/>
            <person name="Lu G."/>
            <person name="Zheng H."/>
            <person name="Brindley P.J."/>
            <person name="McManus D.P."/>
            <person name="Blair D."/>
            <person name="Zhang Q.H."/>
            <person name="Zhong Y."/>
            <person name="Wang S."/>
            <person name="Han Z.G."/>
            <person name="Chen Z."/>
        </authorList>
    </citation>
    <scope>NUCLEOTIDE SEQUENCE</scope>
    <source>
        <strain evidence="2">Anhui</strain>
    </source>
</reference>
<proteinExistence type="evidence at transcript level"/>
<name>C1LFA5_SCHJA</name>
<reference evidence="2" key="2">
    <citation type="submission" date="2009-03" db="EMBL/GenBank/DDBJ databases">
        <authorList>
            <person name="Gang L."/>
        </authorList>
    </citation>
    <scope>NUCLEOTIDE SEQUENCE</scope>
    <source>
        <strain evidence="2">Anhui</strain>
    </source>
</reference>
<evidence type="ECO:0000313" key="2">
    <source>
        <dbReference type="EMBL" id="CAX73383.1"/>
    </source>
</evidence>
<feature type="chain" id="PRO_5002909968" evidence="1">
    <location>
        <begin position="23"/>
        <end position="86"/>
    </location>
</feature>
<dbReference type="EMBL" id="FN317653">
    <property type="protein sequence ID" value="CAX73383.1"/>
    <property type="molecule type" value="mRNA"/>
</dbReference>
<accession>C1LFA5</accession>
<sequence>MYWRALSICAYIHLLLLQLAAAEYNEINGLRIQYNGDGLYNPNSSVHIVPFRKDAFTQTESIANNYIYNRLLTGTCITIFSLIIIT</sequence>
<feature type="signal peptide" evidence="1">
    <location>
        <begin position="1"/>
        <end position="22"/>
    </location>
</feature>
<organism evidence="2">
    <name type="scientific">Schistosoma japonicum</name>
    <name type="common">Blood fluke</name>
    <dbReference type="NCBI Taxonomy" id="6182"/>
    <lineage>
        <taxon>Eukaryota</taxon>
        <taxon>Metazoa</taxon>
        <taxon>Spiralia</taxon>
        <taxon>Lophotrochozoa</taxon>
        <taxon>Platyhelminthes</taxon>
        <taxon>Trematoda</taxon>
        <taxon>Digenea</taxon>
        <taxon>Strigeidida</taxon>
        <taxon>Schistosomatoidea</taxon>
        <taxon>Schistosomatidae</taxon>
        <taxon>Schistosoma</taxon>
    </lineage>
</organism>
<protein>
    <submittedName>
        <fullName evidence="2">Hypotheticial protein</fullName>
    </submittedName>
</protein>
<keyword evidence="1" id="KW-0732">Signal</keyword>
<dbReference type="AlphaFoldDB" id="C1LFA5"/>